<keyword evidence="3" id="KW-1185">Reference proteome</keyword>
<dbReference type="AlphaFoldDB" id="A0A9W6W8W8"/>
<evidence type="ECO:0000313" key="3">
    <source>
        <dbReference type="Proteomes" id="UP001165079"/>
    </source>
</evidence>
<sequence length="221" mass="23709">MSDETPVDIELSEEDTALDDVDDDGPRPSLRERLRKPWPRPVIAVIAALAAALGTAAVVRPDPPRQQPPAPNVAEPEPGPIVSYWIPLEKDHVLTDKGWIALDPENGEIVADLETDANNKVGAAKSPVWAGSGVIHPVSSGKLAAGKYDLHVACAGNADYISMRFQVRDPDGDFFFETDLPCDGPAKVYHLELATSASLQLEPVGPNALLVGYAFWAARTD</sequence>
<name>A0A9W6W8W8_9ACTN</name>
<evidence type="ECO:0000256" key="1">
    <source>
        <dbReference type="SAM" id="MobiDB-lite"/>
    </source>
</evidence>
<comment type="caution">
    <text evidence="2">The sequence shown here is derived from an EMBL/GenBank/DDBJ whole genome shotgun (WGS) entry which is preliminary data.</text>
</comment>
<dbReference type="EMBL" id="BSTX01000001">
    <property type="protein sequence ID" value="GLZ76911.1"/>
    <property type="molecule type" value="Genomic_DNA"/>
</dbReference>
<dbReference type="RefSeq" id="WP_285662063.1">
    <property type="nucleotide sequence ID" value="NZ_BSTX01000001.1"/>
</dbReference>
<reference evidence="2" key="1">
    <citation type="submission" date="2023-03" db="EMBL/GenBank/DDBJ databases">
        <title>Actinorhabdospora filicis NBRC 111898.</title>
        <authorList>
            <person name="Ichikawa N."/>
            <person name="Sato H."/>
            <person name="Tonouchi N."/>
        </authorList>
    </citation>
    <scope>NUCLEOTIDE SEQUENCE</scope>
    <source>
        <strain evidence="2">NBRC 111898</strain>
    </source>
</reference>
<dbReference type="Proteomes" id="UP001165079">
    <property type="component" value="Unassembled WGS sequence"/>
</dbReference>
<accession>A0A9W6W8W8</accession>
<protein>
    <submittedName>
        <fullName evidence="2">Uncharacterized protein</fullName>
    </submittedName>
</protein>
<gene>
    <name evidence="2" type="ORF">Afil01_17180</name>
</gene>
<feature type="compositionally biased region" description="Acidic residues" evidence="1">
    <location>
        <begin position="1"/>
        <end position="23"/>
    </location>
</feature>
<organism evidence="2 3">
    <name type="scientific">Actinorhabdospora filicis</name>
    <dbReference type="NCBI Taxonomy" id="1785913"/>
    <lineage>
        <taxon>Bacteria</taxon>
        <taxon>Bacillati</taxon>
        <taxon>Actinomycetota</taxon>
        <taxon>Actinomycetes</taxon>
        <taxon>Micromonosporales</taxon>
        <taxon>Micromonosporaceae</taxon>
        <taxon>Actinorhabdospora</taxon>
    </lineage>
</organism>
<evidence type="ECO:0000313" key="2">
    <source>
        <dbReference type="EMBL" id="GLZ76911.1"/>
    </source>
</evidence>
<proteinExistence type="predicted"/>
<feature type="region of interest" description="Disordered" evidence="1">
    <location>
        <begin position="1"/>
        <end position="34"/>
    </location>
</feature>